<evidence type="ECO:0000313" key="3">
    <source>
        <dbReference type="Proteomes" id="UP000299102"/>
    </source>
</evidence>
<feature type="compositionally biased region" description="Polar residues" evidence="1">
    <location>
        <begin position="25"/>
        <end position="34"/>
    </location>
</feature>
<proteinExistence type="predicted"/>
<protein>
    <submittedName>
        <fullName evidence="2">Uncharacterized protein</fullName>
    </submittedName>
</protein>
<name>A0A4C1XP82_EUMVA</name>
<organism evidence="2 3">
    <name type="scientific">Eumeta variegata</name>
    <name type="common">Bagworm moth</name>
    <name type="synonym">Eumeta japonica</name>
    <dbReference type="NCBI Taxonomy" id="151549"/>
    <lineage>
        <taxon>Eukaryota</taxon>
        <taxon>Metazoa</taxon>
        <taxon>Ecdysozoa</taxon>
        <taxon>Arthropoda</taxon>
        <taxon>Hexapoda</taxon>
        <taxon>Insecta</taxon>
        <taxon>Pterygota</taxon>
        <taxon>Neoptera</taxon>
        <taxon>Endopterygota</taxon>
        <taxon>Lepidoptera</taxon>
        <taxon>Glossata</taxon>
        <taxon>Ditrysia</taxon>
        <taxon>Tineoidea</taxon>
        <taxon>Psychidae</taxon>
        <taxon>Oiketicinae</taxon>
        <taxon>Eumeta</taxon>
    </lineage>
</organism>
<dbReference type="EMBL" id="BGZK01000934">
    <property type="protein sequence ID" value="GBP65631.1"/>
    <property type="molecule type" value="Genomic_DNA"/>
</dbReference>
<dbReference type="AlphaFoldDB" id="A0A4C1XP82"/>
<gene>
    <name evidence="2" type="ORF">EVAR_47236_1</name>
</gene>
<dbReference type="Proteomes" id="UP000299102">
    <property type="component" value="Unassembled WGS sequence"/>
</dbReference>
<reference evidence="2 3" key="1">
    <citation type="journal article" date="2019" name="Commun. Biol.">
        <title>The bagworm genome reveals a unique fibroin gene that provides high tensile strength.</title>
        <authorList>
            <person name="Kono N."/>
            <person name="Nakamura H."/>
            <person name="Ohtoshi R."/>
            <person name="Tomita M."/>
            <person name="Numata K."/>
            <person name="Arakawa K."/>
        </authorList>
    </citation>
    <scope>NUCLEOTIDE SEQUENCE [LARGE SCALE GENOMIC DNA]</scope>
</reference>
<comment type="caution">
    <text evidence="2">The sequence shown here is derived from an EMBL/GenBank/DDBJ whole genome shotgun (WGS) entry which is preliminary data.</text>
</comment>
<feature type="compositionally biased region" description="Basic residues" evidence="1">
    <location>
        <begin position="1"/>
        <end position="10"/>
    </location>
</feature>
<sequence>MNTARYHTHLTRMEPDTHNAARGNTARSNTLNSTESRRLDRRRPIATAEQPELKRNGYLIRVMDKLDMEYKGIQLNSLIINSTNVEI</sequence>
<evidence type="ECO:0000256" key="1">
    <source>
        <dbReference type="SAM" id="MobiDB-lite"/>
    </source>
</evidence>
<feature type="region of interest" description="Disordered" evidence="1">
    <location>
        <begin position="1"/>
        <end position="44"/>
    </location>
</feature>
<evidence type="ECO:0000313" key="2">
    <source>
        <dbReference type="EMBL" id="GBP65631.1"/>
    </source>
</evidence>
<accession>A0A4C1XP82</accession>
<keyword evidence="3" id="KW-1185">Reference proteome</keyword>